<keyword evidence="3" id="KW-0804">Transcription</keyword>
<gene>
    <name evidence="6" type="ORF">LB941_06940</name>
</gene>
<dbReference type="SUPFAM" id="SSF48498">
    <property type="entry name" value="Tetracyclin repressor-like, C-terminal domain"/>
    <property type="match status" value="1"/>
</dbReference>
<dbReference type="Proteomes" id="UP001139006">
    <property type="component" value="Unassembled WGS sequence"/>
</dbReference>
<feature type="DNA-binding region" description="H-T-H motif" evidence="4">
    <location>
        <begin position="24"/>
        <end position="43"/>
    </location>
</feature>
<proteinExistence type="predicted"/>
<dbReference type="InterPro" id="IPR054156">
    <property type="entry name" value="YxaF_TetR_C"/>
</dbReference>
<dbReference type="Pfam" id="PF00440">
    <property type="entry name" value="TetR_N"/>
    <property type="match status" value="1"/>
</dbReference>
<keyword evidence="1" id="KW-0805">Transcription regulation</keyword>
<evidence type="ECO:0000313" key="6">
    <source>
        <dbReference type="EMBL" id="MCP0887070.1"/>
    </source>
</evidence>
<dbReference type="AlphaFoldDB" id="A0A9X2JLX3"/>
<dbReference type="InterPro" id="IPR036271">
    <property type="entry name" value="Tet_transcr_reg_TetR-rel_C_sf"/>
</dbReference>
<accession>A0A9X2JLX3</accession>
<dbReference type="RefSeq" id="WP_253360620.1">
    <property type="nucleotide sequence ID" value="NZ_JAIULA010000011.1"/>
</dbReference>
<dbReference type="GO" id="GO:0003677">
    <property type="term" value="F:DNA binding"/>
    <property type="evidence" value="ECO:0007669"/>
    <property type="project" value="UniProtKB-UniRule"/>
</dbReference>
<dbReference type="PANTHER" id="PTHR47506:SF3">
    <property type="entry name" value="HTH-TYPE TRANSCRIPTIONAL REGULATOR LMRA"/>
    <property type="match status" value="1"/>
</dbReference>
<dbReference type="PANTHER" id="PTHR47506">
    <property type="entry name" value="TRANSCRIPTIONAL REGULATORY PROTEIN"/>
    <property type="match status" value="1"/>
</dbReference>
<evidence type="ECO:0000256" key="1">
    <source>
        <dbReference type="ARBA" id="ARBA00023015"/>
    </source>
</evidence>
<comment type="caution">
    <text evidence="6">The sequence shown here is derived from an EMBL/GenBank/DDBJ whole genome shotgun (WGS) entry which is preliminary data.</text>
</comment>
<evidence type="ECO:0000313" key="7">
    <source>
        <dbReference type="Proteomes" id="UP001139006"/>
    </source>
</evidence>
<sequence>MNKKNSIIASAAQLFQQQGINAIGIKEILIASQVPKGSLYYYFPNGKREIIIEAIKYVGNDLCNNVKTQLNSAANFETSLHNLISGMIESLKHANCVGTWSLSLMVLETVQDKELNELCQQIVSTLSNLYTEKLKSFALPDETAQQLGLTIQSNIEGALLTCVALNNTQQLEIVEKQIAQLVRSAVDAK</sequence>
<name>A0A9X2JLX3_9LACO</name>
<evidence type="ECO:0000256" key="3">
    <source>
        <dbReference type="ARBA" id="ARBA00023163"/>
    </source>
</evidence>
<dbReference type="InterPro" id="IPR009057">
    <property type="entry name" value="Homeodomain-like_sf"/>
</dbReference>
<evidence type="ECO:0000256" key="2">
    <source>
        <dbReference type="ARBA" id="ARBA00023125"/>
    </source>
</evidence>
<dbReference type="PROSITE" id="PS50977">
    <property type="entry name" value="HTH_TETR_2"/>
    <property type="match status" value="1"/>
</dbReference>
<dbReference type="InterPro" id="IPR001647">
    <property type="entry name" value="HTH_TetR"/>
</dbReference>
<keyword evidence="2 4" id="KW-0238">DNA-binding</keyword>
<keyword evidence="7" id="KW-1185">Reference proteome</keyword>
<evidence type="ECO:0000256" key="4">
    <source>
        <dbReference type="PROSITE-ProRule" id="PRU00335"/>
    </source>
</evidence>
<evidence type="ECO:0000259" key="5">
    <source>
        <dbReference type="PROSITE" id="PS50977"/>
    </source>
</evidence>
<dbReference type="EMBL" id="JAIULA010000011">
    <property type="protein sequence ID" value="MCP0887070.1"/>
    <property type="molecule type" value="Genomic_DNA"/>
</dbReference>
<dbReference type="Pfam" id="PF21993">
    <property type="entry name" value="TetR_C_13_2"/>
    <property type="match status" value="1"/>
</dbReference>
<protein>
    <submittedName>
        <fullName evidence="6">TetR/AcrR family transcriptional regulator</fullName>
    </submittedName>
</protein>
<dbReference type="Gene3D" id="1.10.357.10">
    <property type="entry name" value="Tetracycline Repressor, domain 2"/>
    <property type="match status" value="1"/>
</dbReference>
<reference evidence="6 7" key="1">
    <citation type="journal article" date="2023" name="Int. J. Syst. Evol. Microbiol.">
        <title>Ligilactobacillus ubinensis sp. nov., a novel species isolated from the wild ferment of a durian fruit (Durio zibethinus).</title>
        <authorList>
            <person name="Heng Y.C."/>
            <person name="Menon N."/>
            <person name="Chen B."/>
            <person name="Loo B.Z.L."/>
            <person name="Wong G.W.J."/>
            <person name="Lim A.C.H."/>
            <person name="Silvaraju S."/>
            <person name="Kittelmann S."/>
        </authorList>
    </citation>
    <scope>NUCLEOTIDE SEQUENCE [LARGE SCALE GENOMIC DNA]</scope>
    <source>
        <strain evidence="6 7">WILCCON 0076</strain>
    </source>
</reference>
<feature type="domain" description="HTH tetR-type" evidence="5">
    <location>
        <begin position="1"/>
        <end position="61"/>
    </location>
</feature>
<dbReference type="SUPFAM" id="SSF46689">
    <property type="entry name" value="Homeodomain-like"/>
    <property type="match status" value="1"/>
</dbReference>
<organism evidence="6 7">
    <name type="scientific">Ligilactobacillus ubinensis</name>
    <dbReference type="NCBI Taxonomy" id="2876789"/>
    <lineage>
        <taxon>Bacteria</taxon>
        <taxon>Bacillati</taxon>
        <taxon>Bacillota</taxon>
        <taxon>Bacilli</taxon>
        <taxon>Lactobacillales</taxon>
        <taxon>Lactobacillaceae</taxon>
        <taxon>Ligilactobacillus</taxon>
    </lineage>
</organism>